<reference evidence="11" key="3">
    <citation type="submission" date="2018-04" db="EMBL/GenBank/DDBJ databases">
        <authorList>
            <person name="Sheh A."/>
            <person name="Shen Z."/>
            <person name="Mannion A.J."/>
            <person name="Fox J.G."/>
        </authorList>
    </citation>
    <scope>NUCLEOTIDE SEQUENCE</scope>
    <source>
        <strain evidence="11">MIT-03-7007</strain>
    </source>
</reference>
<dbReference type="PRINTS" id="PR00469">
    <property type="entry name" value="PNDRDTASEII"/>
</dbReference>
<evidence type="ECO:0000313" key="11">
    <source>
        <dbReference type="EMBL" id="TLE16136.1"/>
    </source>
</evidence>
<name>A0A099UJC0_9HELI</name>
<evidence type="ECO:0000313" key="12">
    <source>
        <dbReference type="Proteomes" id="UP000029920"/>
    </source>
</evidence>
<reference evidence="11 12" key="1">
    <citation type="journal article" date="2014" name="Genome Announc.">
        <title>Draft genome sequences of eight enterohepatic helicobacter species isolated from both laboratory and wild rodents.</title>
        <authorList>
            <person name="Sheh A."/>
            <person name="Shen Z."/>
            <person name="Fox J.G."/>
        </authorList>
    </citation>
    <scope>NUCLEOTIDE SEQUENCE [LARGE SCALE GENOMIC DNA]</scope>
    <source>
        <strain evidence="11 12">MIT-03-7007</strain>
    </source>
</reference>
<evidence type="ECO:0000313" key="13">
    <source>
        <dbReference type="Proteomes" id="UP000244890"/>
    </source>
</evidence>
<dbReference type="Proteomes" id="UP000244890">
    <property type="component" value="Chromosome"/>
</dbReference>
<dbReference type="PROSITE" id="PS00573">
    <property type="entry name" value="PYRIDINE_REDOX_2"/>
    <property type="match status" value="1"/>
</dbReference>
<dbReference type="OrthoDB" id="9806179at2"/>
<dbReference type="GO" id="GO:0019430">
    <property type="term" value="P:removal of superoxide radicals"/>
    <property type="evidence" value="ECO:0007669"/>
    <property type="project" value="UniProtKB-UniRule"/>
</dbReference>
<dbReference type="InterPro" id="IPR005982">
    <property type="entry name" value="Thioredox_Rdtase"/>
</dbReference>
<evidence type="ECO:0000256" key="1">
    <source>
        <dbReference type="ARBA" id="ARBA00009333"/>
    </source>
</evidence>
<sequence length="312" mass="33549">MLEVAIIGGGPAGLSAGLYATRGGLKDVIMFEKGMPGGQITTSSELENYPGVAEVKSGFDFMAPWQEQCFRFGLKHEMAEVIRIKKKLDFFVIVLSDGKEIEAKSVIVATGGSPKRSNVKGEDTYWGKGVSSCATCDGFFYKNKEVAVLGGGDTAIEESIYLAKICSKVTIIHRRNEFRAAPITVQRAKSLSNIEFLTPYGIEEICGDNSGVTGLKLKNLENNATKEINIAGIFMLIGYNVNNAVLMQEDGTSLCAMNEYGQAIVNLKMETNIPGLFVAGDLRQDAPKQVVCAASDGATAALGAIEFVEHHK</sequence>
<dbReference type="Proteomes" id="UP000029920">
    <property type="component" value="Unassembled WGS sequence"/>
</dbReference>
<dbReference type="PRINTS" id="PR00368">
    <property type="entry name" value="FADPNR"/>
</dbReference>
<comment type="catalytic activity">
    <reaction evidence="7">
        <text>[thioredoxin]-dithiol + NADP(+) = [thioredoxin]-disulfide + NADPH + H(+)</text>
        <dbReference type="Rhea" id="RHEA:20345"/>
        <dbReference type="Rhea" id="RHEA-COMP:10698"/>
        <dbReference type="Rhea" id="RHEA-COMP:10700"/>
        <dbReference type="ChEBI" id="CHEBI:15378"/>
        <dbReference type="ChEBI" id="CHEBI:29950"/>
        <dbReference type="ChEBI" id="CHEBI:50058"/>
        <dbReference type="ChEBI" id="CHEBI:57783"/>
        <dbReference type="ChEBI" id="CHEBI:58349"/>
        <dbReference type="EC" id="1.8.1.9"/>
    </reaction>
</comment>
<evidence type="ECO:0000256" key="2">
    <source>
        <dbReference type="ARBA" id="ARBA00022630"/>
    </source>
</evidence>
<evidence type="ECO:0000256" key="7">
    <source>
        <dbReference type="RuleBase" id="RU003880"/>
    </source>
</evidence>
<comment type="cofactor">
    <cofactor evidence="8">
        <name>FAD</name>
        <dbReference type="ChEBI" id="CHEBI:57692"/>
    </cofactor>
    <text evidence="8">Binds 1 FAD per subunit.</text>
</comment>
<keyword evidence="2 7" id="KW-0285">Flavoprotein</keyword>
<dbReference type="RefSeq" id="WP_034553394.1">
    <property type="nucleotide sequence ID" value="NZ_CP021886.1"/>
</dbReference>
<dbReference type="AlphaFoldDB" id="A0A099UJC0"/>
<keyword evidence="8" id="KW-0521">NADP</keyword>
<evidence type="ECO:0000256" key="3">
    <source>
        <dbReference type="ARBA" id="ARBA00022827"/>
    </source>
</evidence>
<reference evidence="10 13" key="2">
    <citation type="submission" date="2017-06" db="EMBL/GenBank/DDBJ databases">
        <title>Complete genome of Helicobacter apodemus.</title>
        <authorList>
            <person name="Cho S."/>
        </authorList>
    </citation>
    <scope>NUCLEOTIDE SEQUENCE [LARGE SCALE GENOMIC DNA]</scope>
    <source>
        <strain evidence="10">SCJK1</strain>
        <strain evidence="13">SNUVETPUB-15-01</strain>
    </source>
</reference>
<organism evidence="11 12">
    <name type="scientific">Helicobacter apodemus</name>
    <dbReference type="NCBI Taxonomy" id="135569"/>
    <lineage>
        <taxon>Bacteria</taxon>
        <taxon>Pseudomonadati</taxon>
        <taxon>Campylobacterota</taxon>
        <taxon>Epsilonproteobacteria</taxon>
        <taxon>Campylobacterales</taxon>
        <taxon>Helicobacteraceae</taxon>
        <taxon>Helicobacter</taxon>
    </lineage>
</organism>
<dbReference type="KEGG" id="had:CDV25_04110"/>
<keyword evidence="6 7" id="KW-0676">Redox-active center</keyword>
<dbReference type="GO" id="GO:0005737">
    <property type="term" value="C:cytoplasm"/>
    <property type="evidence" value="ECO:0007669"/>
    <property type="project" value="InterPro"/>
</dbReference>
<evidence type="ECO:0000259" key="9">
    <source>
        <dbReference type="Pfam" id="PF07992"/>
    </source>
</evidence>
<evidence type="ECO:0000256" key="6">
    <source>
        <dbReference type="ARBA" id="ARBA00023284"/>
    </source>
</evidence>
<dbReference type="PANTHER" id="PTHR48105">
    <property type="entry name" value="THIOREDOXIN REDUCTASE 1-RELATED-RELATED"/>
    <property type="match status" value="1"/>
</dbReference>
<comment type="similarity">
    <text evidence="1 7">Belongs to the class-II pyridine nucleotide-disulfide oxidoreductase family.</text>
</comment>
<dbReference type="NCBIfam" id="TIGR01292">
    <property type="entry name" value="TRX_reduct"/>
    <property type="match status" value="1"/>
</dbReference>
<dbReference type="InterPro" id="IPR023753">
    <property type="entry name" value="FAD/NAD-binding_dom"/>
</dbReference>
<dbReference type="Gene3D" id="3.50.50.60">
    <property type="entry name" value="FAD/NAD(P)-binding domain"/>
    <property type="match status" value="2"/>
</dbReference>
<protein>
    <recommendedName>
        <fullName evidence="7">Thioredoxin reductase</fullName>
        <ecNumber evidence="7">1.8.1.9</ecNumber>
    </recommendedName>
</protein>
<gene>
    <name evidence="11" type="primary">trxB</name>
    <name evidence="10" type="ORF">CDV25_04110</name>
    <name evidence="11" type="ORF">LS72_004320</name>
</gene>
<dbReference type="InterPro" id="IPR050097">
    <property type="entry name" value="Ferredoxin-NADP_redctase_2"/>
</dbReference>
<dbReference type="Pfam" id="PF07992">
    <property type="entry name" value="Pyr_redox_2"/>
    <property type="match status" value="1"/>
</dbReference>
<dbReference type="InterPro" id="IPR036188">
    <property type="entry name" value="FAD/NAD-bd_sf"/>
</dbReference>
<evidence type="ECO:0000256" key="8">
    <source>
        <dbReference type="RuleBase" id="RU003881"/>
    </source>
</evidence>
<evidence type="ECO:0000256" key="4">
    <source>
        <dbReference type="ARBA" id="ARBA00023002"/>
    </source>
</evidence>
<evidence type="ECO:0000256" key="5">
    <source>
        <dbReference type="ARBA" id="ARBA00023157"/>
    </source>
</evidence>
<dbReference type="SUPFAM" id="SSF51905">
    <property type="entry name" value="FAD/NAD(P)-binding domain"/>
    <property type="match status" value="1"/>
</dbReference>
<keyword evidence="12" id="KW-1185">Reference proteome</keyword>
<dbReference type="GO" id="GO:0004791">
    <property type="term" value="F:thioredoxin-disulfide reductase (NADPH) activity"/>
    <property type="evidence" value="ECO:0007669"/>
    <property type="project" value="UniProtKB-UniRule"/>
</dbReference>
<keyword evidence="3 7" id="KW-0274">FAD</keyword>
<feature type="domain" description="FAD/NAD(P)-binding" evidence="9">
    <location>
        <begin position="3"/>
        <end position="297"/>
    </location>
</feature>
<keyword evidence="5" id="KW-1015">Disulfide bond</keyword>
<accession>A0A099UJC0</accession>
<dbReference type="EMBL" id="CP021886">
    <property type="protein sequence ID" value="AWI34047.1"/>
    <property type="molecule type" value="Genomic_DNA"/>
</dbReference>
<dbReference type="InterPro" id="IPR008255">
    <property type="entry name" value="Pyr_nucl-diS_OxRdtase_2_AS"/>
</dbReference>
<comment type="subunit">
    <text evidence="7">Homodimer.</text>
</comment>
<evidence type="ECO:0000313" key="10">
    <source>
        <dbReference type="EMBL" id="AWI34047.1"/>
    </source>
</evidence>
<dbReference type="EC" id="1.8.1.9" evidence="7"/>
<proteinExistence type="inferred from homology"/>
<keyword evidence="4 7" id="KW-0560">Oxidoreductase</keyword>
<dbReference type="EMBL" id="JRPC02000009">
    <property type="protein sequence ID" value="TLE16136.1"/>
    <property type="molecule type" value="Genomic_DNA"/>
</dbReference>